<protein>
    <submittedName>
        <fullName evidence="1">Uncharacterized protein</fullName>
    </submittedName>
</protein>
<evidence type="ECO:0000313" key="2">
    <source>
        <dbReference type="Proteomes" id="UP000655443"/>
    </source>
</evidence>
<reference evidence="1" key="1">
    <citation type="journal article" date="2014" name="Int. J. Syst. Evol. Microbiol.">
        <title>Complete genome sequence of Corynebacterium casei LMG S-19264T (=DSM 44701T), isolated from a smear-ripened cheese.</title>
        <authorList>
            <consortium name="US DOE Joint Genome Institute (JGI-PGF)"/>
            <person name="Walter F."/>
            <person name="Albersmeier A."/>
            <person name="Kalinowski J."/>
            <person name="Ruckert C."/>
        </authorList>
    </citation>
    <scope>NUCLEOTIDE SEQUENCE</scope>
    <source>
        <strain evidence="1">JCM 4714</strain>
    </source>
</reference>
<organism evidence="1 2">
    <name type="scientific">Streptomyces alanosinicus</name>
    <dbReference type="NCBI Taxonomy" id="68171"/>
    <lineage>
        <taxon>Bacteria</taxon>
        <taxon>Bacillati</taxon>
        <taxon>Actinomycetota</taxon>
        <taxon>Actinomycetes</taxon>
        <taxon>Kitasatosporales</taxon>
        <taxon>Streptomycetaceae</taxon>
        <taxon>Streptomyces</taxon>
    </lineage>
</organism>
<comment type="caution">
    <text evidence="1">The sequence shown here is derived from an EMBL/GenBank/DDBJ whole genome shotgun (WGS) entry which is preliminary data.</text>
</comment>
<proteinExistence type="predicted"/>
<dbReference type="EMBL" id="BMVG01000074">
    <property type="protein sequence ID" value="GHE16058.1"/>
    <property type="molecule type" value="Genomic_DNA"/>
</dbReference>
<reference evidence="1" key="2">
    <citation type="submission" date="2020-09" db="EMBL/GenBank/DDBJ databases">
        <authorList>
            <person name="Sun Q."/>
            <person name="Ohkuma M."/>
        </authorList>
    </citation>
    <scope>NUCLEOTIDE SEQUENCE</scope>
    <source>
        <strain evidence="1">JCM 4714</strain>
    </source>
</reference>
<gene>
    <name evidence="1" type="ORF">GCM10010339_92710</name>
</gene>
<keyword evidence="2" id="KW-1185">Reference proteome</keyword>
<sequence>MRVAEQWARGRIEAEPADGEDARHMAVRDDGDVAAAQQRADAVQHRAGARGYLRELLAWVVGVAWK</sequence>
<dbReference type="AlphaFoldDB" id="A0A918YUF6"/>
<evidence type="ECO:0000313" key="1">
    <source>
        <dbReference type="EMBL" id="GHE16058.1"/>
    </source>
</evidence>
<dbReference type="Proteomes" id="UP000655443">
    <property type="component" value="Unassembled WGS sequence"/>
</dbReference>
<name>A0A918YUF6_9ACTN</name>
<accession>A0A918YUF6</accession>